<organism evidence="3 4">
    <name type="scientific">Pseudooceanicola nanhaiensis</name>
    <dbReference type="NCBI Taxonomy" id="375761"/>
    <lineage>
        <taxon>Bacteria</taxon>
        <taxon>Pseudomonadati</taxon>
        <taxon>Pseudomonadota</taxon>
        <taxon>Alphaproteobacteria</taxon>
        <taxon>Rhodobacterales</taxon>
        <taxon>Paracoccaceae</taxon>
        <taxon>Pseudooceanicola</taxon>
    </lineage>
</organism>
<keyword evidence="2" id="KW-0732">Signal</keyword>
<proteinExistence type="inferred from homology"/>
<dbReference type="Gene3D" id="3.40.190.10">
    <property type="entry name" value="Periplasmic binding protein-like II"/>
    <property type="match status" value="1"/>
</dbReference>
<reference evidence="3" key="2">
    <citation type="submission" date="2020-09" db="EMBL/GenBank/DDBJ databases">
        <authorList>
            <person name="Sun Q."/>
            <person name="Zhou Y."/>
        </authorList>
    </citation>
    <scope>NUCLEOTIDE SEQUENCE</scope>
    <source>
        <strain evidence="3">CGMCC 1.6293</strain>
    </source>
</reference>
<accession>A0A917T743</accession>
<evidence type="ECO:0000313" key="4">
    <source>
        <dbReference type="Proteomes" id="UP000649829"/>
    </source>
</evidence>
<keyword evidence="4" id="KW-1185">Reference proteome</keyword>
<protein>
    <recommendedName>
        <fullName evidence="5">Tripartite-type tricarboxylate transporter, receptor component TctC</fullName>
    </recommendedName>
</protein>
<dbReference type="PANTHER" id="PTHR42928:SF5">
    <property type="entry name" value="BLR1237 PROTEIN"/>
    <property type="match status" value="1"/>
</dbReference>
<evidence type="ECO:0000313" key="3">
    <source>
        <dbReference type="EMBL" id="GGM12817.1"/>
    </source>
</evidence>
<feature type="signal peptide" evidence="2">
    <location>
        <begin position="1"/>
        <end position="22"/>
    </location>
</feature>
<feature type="chain" id="PRO_5036674865" description="Tripartite-type tricarboxylate transporter, receptor component TctC" evidence="2">
    <location>
        <begin position="23"/>
        <end position="354"/>
    </location>
</feature>
<dbReference type="EMBL" id="BMLF01000004">
    <property type="protein sequence ID" value="GGM12817.1"/>
    <property type="molecule type" value="Genomic_DNA"/>
</dbReference>
<name>A0A917T743_9RHOB</name>
<dbReference type="Gene3D" id="3.40.190.150">
    <property type="entry name" value="Bordetella uptake gene, domain 1"/>
    <property type="match status" value="1"/>
</dbReference>
<reference evidence="3" key="1">
    <citation type="journal article" date="2014" name="Int. J. Syst. Evol. Microbiol.">
        <title>Complete genome sequence of Corynebacterium casei LMG S-19264T (=DSM 44701T), isolated from a smear-ripened cheese.</title>
        <authorList>
            <consortium name="US DOE Joint Genome Institute (JGI-PGF)"/>
            <person name="Walter F."/>
            <person name="Albersmeier A."/>
            <person name="Kalinowski J."/>
            <person name="Ruckert C."/>
        </authorList>
    </citation>
    <scope>NUCLEOTIDE SEQUENCE</scope>
    <source>
        <strain evidence="3">CGMCC 1.6293</strain>
    </source>
</reference>
<evidence type="ECO:0008006" key="5">
    <source>
        <dbReference type="Google" id="ProtNLM"/>
    </source>
</evidence>
<comment type="similarity">
    <text evidence="1">Belongs to the UPF0065 (bug) family.</text>
</comment>
<dbReference type="AlphaFoldDB" id="A0A917T743"/>
<dbReference type="Proteomes" id="UP000649829">
    <property type="component" value="Unassembled WGS sequence"/>
</dbReference>
<evidence type="ECO:0000256" key="1">
    <source>
        <dbReference type="ARBA" id="ARBA00006987"/>
    </source>
</evidence>
<dbReference type="RefSeq" id="WP_028288419.1">
    <property type="nucleotide sequence ID" value="NZ_BMLF01000004.1"/>
</dbReference>
<sequence length="354" mass="37948">MRQKIFAALAMASAFAIPNVAAAQEADFSGKTVRIVQNFAAGGSTDLFARTLAPFVAKYLPGEPTVVVEPRPGAAGIQAATYMHNSSRPDGLEICLCNSIPTRWVTLKDFELDVRDFGIAGSQPVNTVVLIRNDLGVEVPADLADTPKPLLFSAPSPADLNGNRFNVFAEMFGARSRIIGGFGAAGNNLQSVLTGETTITSLNGDYYAVQQDSVEEAGTVHAFGQVGIPGPDGFVRDASIDAPTFDELIREYKPDALDTPQYKLFSAFNQAAAVQFIYLLAPGTPEAYVQAWETALSKAVADPEYAAAVEQMEATVRPFSDTAETREKLEALHDGFKAPEVVEILMELAPAYFK</sequence>
<dbReference type="InterPro" id="IPR042100">
    <property type="entry name" value="Bug_dom1"/>
</dbReference>
<dbReference type="InterPro" id="IPR005064">
    <property type="entry name" value="BUG"/>
</dbReference>
<dbReference type="PANTHER" id="PTHR42928">
    <property type="entry name" value="TRICARBOXYLATE-BINDING PROTEIN"/>
    <property type="match status" value="1"/>
</dbReference>
<gene>
    <name evidence="3" type="ORF">GCM10011534_38580</name>
</gene>
<evidence type="ECO:0000256" key="2">
    <source>
        <dbReference type="SAM" id="SignalP"/>
    </source>
</evidence>
<comment type="caution">
    <text evidence="3">The sequence shown here is derived from an EMBL/GenBank/DDBJ whole genome shotgun (WGS) entry which is preliminary data.</text>
</comment>